<keyword evidence="2" id="KW-1185">Reference proteome</keyword>
<evidence type="ECO:0000313" key="2">
    <source>
        <dbReference type="Proteomes" id="UP000606921"/>
    </source>
</evidence>
<organism evidence="1 2">
    <name type="scientific">Pseudorhizobium endolithicum</name>
    <dbReference type="NCBI Taxonomy" id="1191678"/>
    <lineage>
        <taxon>Bacteria</taxon>
        <taxon>Pseudomonadati</taxon>
        <taxon>Pseudomonadota</taxon>
        <taxon>Alphaproteobacteria</taxon>
        <taxon>Hyphomicrobiales</taxon>
        <taxon>Rhizobiaceae</taxon>
        <taxon>Rhizobium/Agrobacterium group</taxon>
        <taxon>Pseudorhizobium</taxon>
    </lineage>
</organism>
<evidence type="ECO:0000313" key="1">
    <source>
        <dbReference type="EMBL" id="CAD7048701.1"/>
    </source>
</evidence>
<dbReference type="Proteomes" id="UP000606921">
    <property type="component" value="Unassembled WGS sequence"/>
</dbReference>
<gene>
    <name evidence="1" type="ORF">REJC140_01413</name>
</gene>
<comment type="caution">
    <text evidence="1">The sequence shown here is derived from an EMBL/GenBank/DDBJ whole genome shotgun (WGS) entry which is preliminary data.</text>
</comment>
<dbReference type="EMBL" id="CABFWF030000014">
    <property type="protein sequence ID" value="CAD7048701.1"/>
    <property type="molecule type" value="Genomic_DNA"/>
</dbReference>
<sequence>MTALVERARAIAEEAHAGQIKRKTGEPVLGHVARVAAAVSAEDEKIVAWLHDVVESAPDWSLDRLRHEGFTNGIVAAVAALTRRADESHPALVRRTAGNALARKVKEADLRDNLAAARKAGADTAKYEEGLRLLGRRPEASIDARSS</sequence>
<dbReference type="SUPFAM" id="SSF109604">
    <property type="entry name" value="HD-domain/PDEase-like"/>
    <property type="match status" value="1"/>
</dbReference>
<name>A0ABN7JX00_9HYPH</name>
<protein>
    <submittedName>
        <fullName evidence="1">HD domain-containing protein</fullName>
    </submittedName>
</protein>
<reference evidence="1 2" key="1">
    <citation type="submission" date="2020-11" db="EMBL/GenBank/DDBJ databases">
        <authorList>
            <person name="Lassalle F."/>
        </authorList>
    </citation>
    <scope>NUCLEOTIDE SEQUENCE [LARGE SCALE GENOMIC DNA]</scope>
    <source>
        <strain evidence="1 2">JC140</strain>
    </source>
</reference>
<dbReference type="Gene3D" id="1.10.3210.10">
    <property type="entry name" value="Hypothetical protein af1432"/>
    <property type="match status" value="1"/>
</dbReference>
<dbReference type="RefSeq" id="WP_142593542.1">
    <property type="nucleotide sequence ID" value="NZ_CABFWF030000014.1"/>
</dbReference>
<accession>A0ABN7JX00</accession>
<proteinExistence type="predicted"/>